<dbReference type="AlphaFoldDB" id="A0A953HR81"/>
<dbReference type="GO" id="GO:0016987">
    <property type="term" value="F:sigma factor activity"/>
    <property type="evidence" value="ECO:0007669"/>
    <property type="project" value="UniProtKB-KW"/>
</dbReference>
<evidence type="ECO:0000313" key="6">
    <source>
        <dbReference type="EMBL" id="MBY5956905.1"/>
    </source>
</evidence>
<dbReference type="PANTHER" id="PTHR43133:SF46">
    <property type="entry name" value="RNA POLYMERASE SIGMA-70 FACTOR ECF SUBFAMILY"/>
    <property type="match status" value="1"/>
</dbReference>
<evidence type="ECO:0000256" key="3">
    <source>
        <dbReference type="ARBA" id="ARBA00023163"/>
    </source>
</evidence>
<dbReference type="InterPro" id="IPR007627">
    <property type="entry name" value="RNA_pol_sigma70_r2"/>
</dbReference>
<feature type="transmembrane region" description="Helical" evidence="4">
    <location>
        <begin position="53"/>
        <end position="73"/>
    </location>
</feature>
<dbReference type="EMBL" id="JAHVHU010000002">
    <property type="protein sequence ID" value="MBY5956905.1"/>
    <property type="molecule type" value="Genomic_DNA"/>
</dbReference>
<accession>A0A953HR81</accession>
<sequence>MCHNVTAFRKLYDRYPLAVYRYSISFLNEEICAEEMVQEVFLKVWMNKQGLDLYLSFGSYLFVITRNLIVNFVRKQIMTNN</sequence>
<dbReference type="SUPFAM" id="SSF88946">
    <property type="entry name" value="Sigma2 domain of RNA polymerase sigma factors"/>
    <property type="match status" value="1"/>
</dbReference>
<keyword evidence="7" id="KW-1185">Reference proteome</keyword>
<keyword evidence="2" id="KW-0731">Sigma factor</keyword>
<dbReference type="RefSeq" id="WP_222578507.1">
    <property type="nucleotide sequence ID" value="NZ_JAHVHU010000002.1"/>
</dbReference>
<feature type="domain" description="RNA polymerase sigma-70 region 2" evidence="5">
    <location>
        <begin position="11"/>
        <end position="76"/>
    </location>
</feature>
<gene>
    <name evidence="6" type="ORF">KUV50_02080</name>
</gene>
<dbReference type="Pfam" id="PF04542">
    <property type="entry name" value="Sigma70_r2"/>
    <property type="match status" value="1"/>
</dbReference>
<comment type="caution">
    <text evidence="6">The sequence shown here is derived from an EMBL/GenBank/DDBJ whole genome shotgun (WGS) entry which is preliminary data.</text>
</comment>
<evidence type="ECO:0000256" key="4">
    <source>
        <dbReference type="SAM" id="Phobius"/>
    </source>
</evidence>
<dbReference type="Proteomes" id="UP000753961">
    <property type="component" value="Unassembled WGS sequence"/>
</dbReference>
<proteinExistence type="predicted"/>
<dbReference type="GO" id="GO:0006352">
    <property type="term" value="P:DNA-templated transcription initiation"/>
    <property type="evidence" value="ECO:0007669"/>
    <property type="project" value="InterPro"/>
</dbReference>
<name>A0A953HR81_9BACT</name>
<keyword evidence="4" id="KW-1133">Transmembrane helix</keyword>
<evidence type="ECO:0000313" key="7">
    <source>
        <dbReference type="Proteomes" id="UP000753961"/>
    </source>
</evidence>
<keyword evidence="4" id="KW-0472">Membrane</keyword>
<dbReference type="InterPro" id="IPR013325">
    <property type="entry name" value="RNA_pol_sigma_r2"/>
</dbReference>
<evidence type="ECO:0000256" key="2">
    <source>
        <dbReference type="ARBA" id="ARBA00023082"/>
    </source>
</evidence>
<dbReference type="PANTHER" id="PTHR43133">
    <property type="entry name" value="RNA POLYMERASE ECF-TYPE SIGMA FACTO"/>
    <property type="match status" value="1"/>
</dbReference>
<dbReference type="Gene3D" id="1.10.1740.10">
    <property type="match status" value="1"/>
</dbReference>
<organism evidence="6 7">
    <name type="scientific">Membranihabitans marinus</name>
    <dbReference type="NCBI Taxonomy" id="1227546"/>
    <lineage>
        <taxon>Bacteria</taxon>
        <taxon>Pseudomonadati</taxon>
        <taxon>Bacteroidota</taxon>
        <taxon>Saprospiria</taxon>
        <taxon>Saprospirales</taxon>
        <taxon>Saprospiraceae</taxon>
        <taxon>Membranihabitans</taxon>
    </lineage>
</organism>
<keyword evidence="4" id="KW-0812">Transmembrane</keyword>
<protein>
    <recommendedName>
        <fullName evidence="5">RNA polymerase sigma-70 region 2 domain-containing protein</fullName>
    </recommendedName>
</protein>
<dbReference type="InterPro" id="IPR039425">
    <property type="entry name" value="RNA_pol_sigma-70-like"/>
</dbReference>
<reference evidence="6" key="1">
    <citation type="submission" date="2021-06" db="EMBL/GenBank/DDBJ databases">
        <title>44 bacteria genomes isolated from Dapeng, Shenzhen.</title>
        <authorList>
            <person name="Zheng W."/>
            <person name="Yu S."/>
            <person name="Huang Y."/>
        </authorList>
    </citation>
    <scope>NUCLEOTIDE SEQUENCE</scope>
    <source>
        <strain evidence="6">DP5N28-2</strain>
    </source>
</reference>
<keyword evidence="1" id="KW-0805">Transcription regulation</keyword>
<evidence type="ECO:0000259" key="5">
    <source>
        <dbReference type="Pfam" id="PF04542"/>
    </source>
</evidence>
<keyword evidence="3" id="KW-0804">Transcription</keyword>
<evidence type="ECO:0000256" key="1">
    <source>
        <dbReference type="ARBA" id="ARBA00023015"/>
    </source>
</evidence>